<keyword evidence="4" id="KW-0762">Sugar transport</keyword>
<evidence type="ECO:0000256" key="7">
    <source>
        <dbReference type="ARBA" id="ARBA00023136"/>
    </source>
</evidence>
<dbReference type="InterPro" id="IPR011701">
    <property type="entry name" value="MFS"/>
</dbReference>
<protein>
    <recommendedName>
        <fullName evidence="9">Major facilitator superfamily (MFS) profile domain-containing protein</fullName>
    </recommendedName>
</protein>
<dbReference type="InterPro" id="IPR036259">
    <property type="entry name" value="MFS_trans_sf"/>
</dbReference>
<comment type="subcellular location">
    <subcellularLocation>
        <location evidence="1">Membrane</location>
        <topology evidence="1">Multi-pass membrane protein</topology>
    </subcellularLocation>
</comment>
<dbReference type="Gene3D" id="1.20.1250.20">
    <property type="entry name" value="MFS general substrate transporter like domains"/>
    <property type="match status" value="2"/>
</dbReference>
<dbReference type="GO" id="GO:0016020">
    <property type="term" value="C:membrane"/>
    <property type="evidence" value="ECO:0007669"/>
    <property type="project" value="UniProtKB-SubCell"/>
</dbReference>
<keyword evidence="7 8" id="KW-0472">Membrane</keyword>
<feature type="transmembrane region" description="Helical" evidence="8">
    <location>
        <begin position="134"/>
        <end position="156"/>
    </location>
</feature>
<feature type="transmembrane region" description="Helical" evidence="8">
    <location>
        <begin position="268"/>
        <end position="289"/>
    </location>
</feature>
<keyword evidence="5 8" id="KW-0812">Transmembrane</keyword>
<feature type="transmembrane region" description="Helical" evidence="8">
    <location>
        <begin position="301"/>
        <end position="325"/>
    </location>
</feature>
<reference evidence="10" key="1">
    <citation type="submission" date="2020-06" db="EMBL/GenBank/DDBJ databases">
        <title>Draft genome of Bugula neritina, a colonial animal packing powerful symbionts and potential medicines.</title>
        <authorList>
            <person name="Rayko M."/>
        </authorList>
    </citation>
    <scope>NUCLEOTIDE SEQUENCE [LARGE SCALE GENOMIC DNA]</scope>
    <source>
        <strain evidence="10">Kwan_BN1</strain>
    </source>
</reference>
<comment type="caution">
    <text evidence="10">The sequence shown here is derived from an EMBL/GenBank/DDBJ whole genome shotgun (WGS) entry which is preliminary data.</text>
</comment>
<evidence type="ECO:0000256" key="8">
    <source>
        <dbReference type="SAM" id="Phobius"/>
    </source>
</evidence>
<gene>
    <name evidence="10" type="ORF">EB796_017884</name>
</gene>
<dbReference type="InterPro" id="IPR000849">
    <property type="entry name" value="Sugar_P_transporter"/>
</dbReference>
<dbReference type="GO" id="GO:0022857">
    <property type="term" value="F:transmembrane transporter activity"/>
    <property type="evidence" value="ECO:0007669"/>
    <property type="project" value="InterPro"/>
</dbReference>
<dbReference type="PANTHER" id="PTHR43184:SF30">
    <property type="entry name" value="MFS DOMAIN-CONTAINING PROTEIN"/>
    <property type="match status" value="1"/>
</dbReference>
<proteinExistence type="inferred from homology"/>
<dbReference type="Pfam" id="PF07690">
    <property type="entry name" value="MFS_1"/>
    <property type="match status" value="1"/>
</dbReference>
<keyword evidence="6 8" id="KW-1133">Transmembrane helix</keyword>
<dbReference type="PANTHER" id="PTHR43184">
    <property type="entry name" value="MAJOR FACILITATOR SUPERFAMILY TRANSPORTER 16, ISOFORM B"/>
    <property type="match status" value="1"/>
</dbReference>
<evidence type="ECO:0000259" key="9">
    <source>
        <dbReference type="PROSITE" id="PS50850"/>
    </source>
</evidence>
<dbReference type="PROSITE" id="PS50850">
    <property type="entry name" value="MFS"/>
    <property type="match status" value="1"/>
</dbReference>
<evidence type="ECO:0000256" key="3">
    <source>
        <dbReference type="ARBA" id="ARBA00022448"/>
    </source>
</evidence>
<feature type="transmembrane region" description="Helical" evidence="8">
    <location>
        <begin position="373"/>
        <end position="395"/>
    </location>
</feature>
<dbReference type="OrthoDB" id="3639251at2759"/>
<evidence type="ECO:0000313" key="11">
    <source>
        <dbReference type="Proteomes" id="UP000593567"/>
    </source>
</evidence>
<keyword evidence="3" id="KW-0813">Transport</keyword>
<feature type="transmembrane region" description="Helical" evidence="8">
    <location>
        <begin position="168"/>
        <end position="185"/>
    </location>
</feature>
<dbReference type="PIRSF" id="PIRSF002808">
    <property type="entry name" value="Hexose_phosphate_transp"/>
    <property type="match status" value="1"/>
</dbReference>
<sequence length="406" mass="44034">MKLLHHQVIIFTLGWVAYASTYLLRKPIGVLKSDIQKELELSTTQLGWFDVSLLLPYAVAQMLLGSVGDSIGSRKTLSLCLICSGLSMISFGMWSHAGILCALLFLNGLSQSLCWPNCTKVLSSWFTEQQKNTVFGFFGTCAFAGGIIGTGLAVYFRSTFGSWRQVHFIPSIFVIAVGILCYIMYRESKEAGYNITEENSTTKIPSAEDVESDSPSQSTLSFRELAQLPGVAEISVAVFCLKLVRYCMYMWLPMYLEKQLSYPSSNAGLFSTMFEIGGVVGSAALGLILDKFSSQRPLYGVTLTVVASAVALIVFNLTSSFGYAANSIRAAIPNKIGQQDNRNSGSAVTGIVNGFGSLGTVLEGPVIAWVSNYYGWSSMFTMMVVLTIVGALATIKASISLDNRKS</sequence>
<dbReference type="SUPFAM" id="SSF103473">
    <property type="entry name" value="MFS general substrate transporter"/>
    <property type="match status" value="1"/>
</dbReference>
<evidence type="ECO:0000256" key="6">
    <source>
        <dbReference type="ARBA" id="ARBA00022989"/>
    </source>
</evidence>
<feature type="domain" description="Major facilitator superfamily (MFS) profile" evidence="9">
    <location>
        <begin position="7"/>
        <end position="402"/>
    </location>
</feature>
<feature type="transmembrane region" description="Helical" evidence="8">
    <location>
        <begin position="79"/>
        <end position="106"/>
    </location>
</feature>
<dbReference type="Proteomes" id="UP000593567">
    <property type="component" value="Unassembled WGS sequence"/>
</dbReference>
<evidence type="ECO:0000313" key="10">
    <source>
        <dbReference type="EMBL" id="KAF6023782.1"/>
    </source>
</evidence>
<evidence type="ECO:0000256" key="4">
    <source>
        <dbReference type="ARBA" id="ARBA00022597"/>
    </source>
</evidence>
<name>A0A7J7JBZ3_BUGNE</name>
<dbReference type="InterPro" id="IPR020846">
    <property type="entry name" value="MFS_dom"/>
</dbReference>
<evidence type="ECO:0000256" key="5">
    <source>
        <dbReference type="ARBA" id="ARBA00022692"/>
    </source>
</evidence>
<accession>A0A7J7JBZ3</accession>
<evidence type="ECO:0000256" key="1">
    <source>
        <dbReference type="ARBA" id="ARBA00004141"/>
    </source>
</evidence>
<keyword evidence="11" id="KW-1185">Reference proteome</keyword>
<dbReference type="AlphaFoldDB" id="A0A7J7JBZ3"/>
<comment type="similarity">
    <text evidence="2">Belongs to the major facilitator superfamily. Organophosphate:Pi antiporter (OPA) (TC 2.A.1.4) family.</text>
</comment>
<dbReference type="EMBL" id="VXIV02002663">
    <property type="protein sequence ID" value="KAF6023782.1"/>
    <property type="molecule type" value="Genomic_DNA"/>
</dbReference>
<feature type="transmembrane region" description="Helical" evidence="8">
    <location>
        <begin position="346"/>
        <end position="367"/>
    </location>
</feature>
<evidence type="ECO:0000256" key="2">
    <source>
        <dbReference type="ARBA" id="ARBA00009598"/>
    </source>
</evidence>
<organism evidence="10 11">
    <name type="scientific">Bugula neritina</name>
    <name type="common">Brown bryozoan</name>
    <name type="synonym">Sertularia neritina</name>
    <dbReference type="NCBI Taxonomy" id="10212"/>
    <lineage>
        <taxon>Eukaryota</taxon>
        <taxon>Metazoa</taxon>
        <taxon>Spiralia</taxon>
        <taxon>Lophotrochozoa</taxon>
        <taxon>Bryozoa</taxon>
        <taxon>Gymnolaemata</taxon>
        <taxon>Cheilostomatida</taxon>
        <taxon>Flustrina</taxon>
        <taxon>Buguloidea</taxon>
        <taxon>Bugulidae</taxon>
        <taxon>Bugula</taxon>
    </lineage>
</organism>